<dbReference type="GO" id="GO:0031505">
    <property type="term" value="P:fungal-type cell wall organization"/>
    <property type="evidence" value="ECO:0007669"/>
    <property type="project" value="TreeGrafter"/>
</dbReference>
<sequence>MRSSAWYPPSPCGLLSLPLLLLFSVLVILCSPAADAINPIVIKGYKFFDSVTKNEFFVKGVAYQPRTSVVDPLAQPTACQRDIPLMQKLGINVIRVYQVDPTLNHDDCMKAFESAGIYLILDLTSPNNSIDRSKPSYDLSLYKALTATVDAFSSYPNTMAFFGGNEVTNNNTNTDASAFVKASIRDIKAYIKATKSRYIPVGYSSNDDADIRDQLDAYFDCGDPTEQVRNVGYVSELENHFYKLNTQACSIHCIFTIDKVDFYGLNLYEWCGTTVNFQTSGYANRTLTFSTYNIPVILSEYGCNLVTPRVFAEVATIYSSNMTDVWSGGIVYEWTEEANNYGLVQIDQATGQVTTLTDYDNLQKALAGVSPNGVNMDQFSSSRQGQPCPPASSSWRASTKLPPTPSEAVCTCMVSSLSCVSNGQVTMNDSVGKQLGIVCGMTSCADITVDGTQGLYGKYSFCAPIDKLSYVYNAYYVAQKKVPQACQFSGYAQTATPQRQSDQGCTDLTAGRNATTNSTTSATSSTRWRFRGCAVAGASLLSAGVLALG</sequence>
<dbReference type="OrthoDB" id="421038at2759"/>
<dbReference type="InterPro" id="IPR012946">
    <property type="entry name" value="X8"/>
</dbReference>
<evidence type="ECO:0000256" key="2">
    <source>
        <dbReference type="ARBA" id="ARBA00004589"/>
    </source>
</evidence>
<proteinExistence type="inferred from homology"/>
<feature type="compositionally biased region" description="Polar residues" evidence="11">
    <location>
        <begin position="497"/>
        <end position="506"/>
    </location>
</feature>
<feature type="chain" id="PRO_5018818496" description="1,3-beta-glucanosyltransferase" evidence="10">
    <location>
        <begin position="37"/>
        <end position="549"/>
    </location>
</feature>
<protein>
    <recommendedName>
        <fullName evidence="10">1,3-beta-glucanosyltransferase</fullName>
        <ecNumber evidence="10">2.4.1.-</ecNumber>
    </recommendedName>
</protein>
<evidence type="ECO:0000256" key="11">
    <source>
        <dbReference type="SAM" id="MobiDB-lite"/>
    </source>
</evidence>
<keyword evidence="7" id="KW-1015">Disulfide bond</keyword>
<keyword evidence="8" id="KW-0325">Glycoprotein</keyword>
<feature type="compositionally biased region" description="Polar residues" evidence="11">
    <location>
        <begin position="378"/>
        <end position="397"/>
    </location>
</feature>
<comment type="similarity">
    <text evidence="3 10">Belongs to the glycosyl hydrolase 72 family.</text>
</comment>
<dbReference type="EMBL" id="RBNI01007782">
    <property type="protein sequence ID" value="RUP45117.1"/>
    <property type="molecule type" value="Genomic_DNA"/>
</dbReference>
<dbReference type="AlphaFoldDB" id="A0A433D2P1"/>
<comment type="subcellular location">
    <subcellularLocation>
        <location evidence="1">Cell envelope</location>
    </subcellularLocation>
    <subcellularLocation>
        <location evidence="10">Cell membrane</location>
        <topology evidence="10">Lipid-anchor</topology>
        <topology evidence="10">GPI-anchor</topology>
    </subcellularLocation>
    <subcellularLocation>
        <location evidence="2">Membrane</location>
        <topology evidence="2">Lipid-anchor</topology>
        <topology evidence="2">GPI-anchor</topology>
    </subcellularLocation>
</comment>
<dbReference type="SUPFAM" id="SSF51445">
    <property type="entry name" value="(Trans)glycosidases"/>
    <property type="match status" value="1"/>
</dbReference>
<evidence type="ECO:0000313" key="13">
    <source>
        <dbReference type="EMBL" id="RUP45117.1"/>
    </source>
</evidence>
<evidence type="ECO:0000256" key="6">
    <source>
        <dbReference type="ARBA" id="ARBA00023136"/>
    </source>
</evidence>
<organism evidence="13 14">
    <name type="scientific">Jimgerdemannia flammicorona</name>
    <dbReference type="NCBI Taxonomy" id="994334"/>
    <lineage>
        <taxon>Eukaryota</taxon>
        <taxon>Fungi</taxon>
        <taxon>Fungi incertae sedis</taxon>
        <taxon>Mucoromycota</taxon>
        <taxon>Mucoromycotina</taxon>
        <taxon>Endogonomycetes</taxon>
        <taxon>Endogonales</taxon>
        <taxon>Endogonaceae</taxon>
        <taxon>Jimgerdemannia</taxon>
    </lineage>
</organism>
<comment type="function">
    <text evidence="10">Splits internally a 1,3-beta-glucan molecule and transfers the newly generated reducing end (the donor) to the non-reducing end of another 1,3-beta-glucan molecule (the acceptor) forming a 1,3-beta linkage, resulting in the elongation of 1,3-beta-glucan chains in the cell wall.</text>
</comment>
<keyword evidence="10 13" id="KW-0808">Transferase</keyword>
<dbReference type="Pfam" id="PF03198">
    <property type="entry name" value="Glyco_hydro_72"/>
    <property type="match status" value="1"/>
</dbReference>
<name>A0A433D2P1_9FUNG</name>
<dbReference type="GO" id="GO:0042124">
    <property type="term" value="F:1,3-beta-glucanosyltransferase activity"/>
    <property type="evidence" value="ECO:0007669"/>
    <property type="project" value="TreeGrafter"/>
</dbReference>
<accession>A0A433D2P1</accession>
<feature type="domain" description="X8" evidence="12">
    <location>
        <begin position="417"/>
        <end position="507"/>
    </location>
</feature>
<evidence type="ECO:0000256" key="7">
    <source>
        <dbReference type="ARBA" id="ARBA00023157"/>
    </source>
</evidence>
<evidence type="ECO:0000256" key="3">
    <source>
        <dbReference type="ARBA" id="ARBA00007528"/>
    </source>
</evidence>
<comment type="caution">
    <text evidence="13">The sequence shown here is derived from an EMBL/GenBank/DDBJ whole genome shotgun (WGS) entry which is preliminary data.</text>
</comment>
<gene>
    <name evidence="13" type="ORF">BC936DRAFT_148590</name>
</gene>
<keyword evidence="14" id="KW-1185">Reference proteome</keyword>
<dbReference type="Gene3D" id="3.20.20.80">
    <property type="entry name" value="Glycosidases"/>
    <property type="match status" value="1"/>
</dbReference>
<dbReference type="GO" id="GO:0071970">
    <property type="term" value="P:fungal-type cell wall (1-&gt;3)-beta-D-glucan biosynthetic process"/>
    <property type="evidence" value="ECO:0007669"/>
    <property type="project" value="TreeGrafter"/>
</dbReference>
<dbReference type="Proteomes" id="UP000268093">
    <property type="component" value="Unassembled WGS sequence"/>
</dbReference>
<dbReference type="EC" id="2.4.1.-" evidence="10"/>
<evidence type="ECO:0000256" key="10">
    <source>
        <dbReference type="RuleBase" id="RU361209"/>
    </source>
</evidence>
<feature type="region of interest" description="Disordered" evidence="11">
    <location>
        <begin position="497"/>
        <end position="523"/>
    </location>
</feature>
<dbReference type="InterPro" id="IPR017853">
    <property type="entry name" value="GH"/>
</dbReference>
<evidence type="ECO:0000259" key="12">
    <source>
        <dbReference type="SMART" id="SM00768"/>
    </source>
</evidence>
<reference evidence="13 14" key="1">
    <citation type="journal article" date="2018" name="New Phytol.">
        <title>Phylogenomics of Endogonaceae and evolution of mycorrhizas within Mucoromycota.</title>
        <authorList>
            <person name="Chang Y."/>
            <person name="Desiro A."/>
            <person name="Na H."/>
            <person name="Sandor L."/>
            <person name="Lipzen A."/>
            <person name="Clum A."/>
            <person name="Barry K."/>
            <person name="Grigoriev I.V."/>
            <person name="Martin F.M."/>
            <person name="Stajich J.E."/>
            <person name="Smith M.E."/>
            <person name="Bonito G."/>
            <person name="Spatafora J.W."/>
        </authorList>
    </citation>
    <scope>NUCLEOTIDE SEQUENCE [LARGE SCALE GENOMIC DNA]</scope>
    <source>
        <strain evidence="13 14">GMNB39</strain>
    </source>
</reference>
<evidence type="ECO:0000256" key="5">
    <source>
        <dbReference type="ARBA" id="ARBA00022729"/>
    </source>
</evidence>
<dbReference type="PANTHER" id="PTHR31468:SF2">
    <property type="entry name" value="1,3-BETA-GLUCANOSYLTRANSFERASE GAS1"/>
    <property type="match status" value="1"/>
</dbReference>
<dbReference type="GO" id="GO:0005886">
    <property type="term" value="C:plasma membrane"/>
    <property type="evidence" value="ECO:0007669"/>
    <property type="project" value="UniProtKB-SubCell"/>
</dbReference>
<feature type="compositionally biased region" description="Low complexity" evidence="11">
    <location>
        <begin position="513"/>
        <end position="523"/>
    </location>
</feature>
<dbReference type="SMART" id="SM00768">
    <property type="entry name" value="X8"/>
    <property type="match status" value="1"/>
</dbReference>
<keyword evidence="9 10" id="KW-0449">Lipoprotein</keyword>
<feature type="signal peptide" evidence="10">
    <location>
        <begin position="1"/>
        <end position="36"/>
    </location>
</feature>
<keyword evidence="4 10" id="KW-0336">GPI-anchor</keyword>
<dbReference type="Pfam" id="PF07983">
    <property type="entry name" value="X8"/>
    <property type="match status" value="1"/>
</dbReference>
<keyword evidence="5 10" id="KW-0732">Signal</keyword>
<evidence type="ECO:0000256" key="8">
    <source>
        <dbReference type="ARBA" id="ARBA00023180"/>
    </source>
</evidence>
<dbReference type="GO" id="GO:0098552">
    <property type="term" value="C:side of membrane"/>
    <property type="evidence" value="ECO:0007669"/>
    <property type="project" value="UniProtKB-KW"/>
</dbReference>
<dbReference type="PANTHER" id="PTHR31468">
    <property type="entry name" value="1,3-BETA-GLUCANOSYLTRANSFERASE GAS1"/>
    <property type="match status" value="1"/>
</dbReference>
<dbReference type="InterPro" id="IPR004886">
    <property type="entry name" value="Glucanosyltransferase"/>
</dbReference>
<evidence type="ECO:0000256" key="1">
    <source>
        <dbReference type="ARBA" id="ARBA00004196"/>
    </source>
</evidence>
<feature type="region of interest" description="Disordered" evidence="11">
    <location>
        <begin position="378"/>
        <end position="400"/>
    </location>
</feature>
<evidence type="ECO:0000313" key="14">
    <source>
        <dbReference type="Proteomes" id="UP000268093"/>
    </source>
</evidence>
<keyword evidence="6 10" id="KW-0472">Membrane</keyword>
<evidence type="ECO:0000256" key="9">
    <source>
        <dbReference type="ARBA" id="ARBA00023288"/>
    </source>
</evidence>
<dbReference type="Gene3D" id="1.20.58.1040">
    <property type="match status" value="1"/>
</dbReference>
<evidence type="ECO:0000256" key="4">
    <source>
        <dbReference type="ARBA" id="ARBA00022622"/>
    </source>
</evidence>